<proteinExistence type="inferred from homology"/>
<feature type="compositionally biased region" description="Polar residues" evidence="10">
    <location>
        <begin position="445"/>
        <end position="456"/>
    </location>
</feature>
<dbReference type="PRINTS" id="PR00811">
    <property type="entry name" value="BCTERIALGSPD"/>
</dbReference>
<feature type="domain" description="GspD-like N0" evidence="13">
    <location>
        <begin position="154"/>
        <end position="222"/>
    </location>
</feature>
<keyword evidence="7" id="KW-0653">Protein transport</keyword>
<evidence type="ECO:0000259" key="13">
    <source>
        <dbReference type="Pfam" id="PF21305"/>
    </source>
</evidence>
<evidence type="ECO:0000256" key="4">
    <source>
        <dbReference type="ARBA" id="ARBA00022452"/>
    </source>
</evidence>
<comment type="similarity">
    <text evidence="2">Belongs to the bacterial secretin family. GSP D subfamily.</text>
</comment>
<dbReference type="Pfam" id="PF21305">
    <property type="entry name" value="type_II_gspD_N0"/>
    <property type="match status" value="1"/>
</dbReference>
<dbReference type="InterPro" id="IPR049371">
    <property type="entry name" value="GspD-like_N0"/>
</dbReference>
<dbReference type="GO" id="GO:0015628">
    <property type="term" value="P:protein secretion by the type II secretion system"/>
    <property type="evidence" value="ECO:0007669"/>
    <property type="project" value="InterPro"/>
</dbReference>
<keyword evidence="3" id="KW-0813">Transport</keyword>
<evidence type="ECO:0000259" key="12">
    <source>
        <dbReference type="Pfam" id="PF03958"/>
    </source>
</evidence>
<dbReference type="EMBL" id="UINC01023602">
    <property type="protein sequence ID" value="SVA95586.1"/>
    <property type="molecule type" value="Genomic_DNA"/>
</dbReference>
<reference evidence="14" key="1">
    <citation type="submission" date="2018-05" db="EMBL/GenBank/DDBJ databases">
        <authorList>
            <person name="Lanie J.A."/>
            <person name="Ng W.-L."/>
            <person name="Kazmierczak K.M."/>
            <person name="Andrzejewski T.M."/>
            <person name="Davidsen T.M."/>
            <person name="Wayne K.J."/>
            <person name="Tettelin H."/>
            <person name="Glass J.I."/>
            <person name="Rusch D."/>
            <person name="Podicherti R."/>
            <person name="Tsui H.-C.T."/>
            <person name="Winkler M.E."/>
        </authorList>
    </citation>
    <scope>NUCLEOTIDE SEQUENCE</scope>
</reference>
<feature type="compositionally biased region" description="Low complexity" evidence="10">
    <location>
        <begin position="427"/>
        <end position="441"/>
    </location>
</feature>
<feature type="domain" description="Type II/III secretion system secretin-like" evidence="11">
    <location>
        <begin position="588"/>
        <end position="747"/>
    </location>
</feature>
<dbReference type="InterPro" id="IPR004846">
    <property type="entry name" value="T2SS/T3SS_dom"/>
</dbReference>
<feature type="compositionally biased region" description="Basic and acidic residues" evidence="10">
    <location>
        <begin position="103"/>
        <end position="117"/>
    </location>
</feature>
<dbReference type="InterPro" id="IPR001775">
    <property type="entry name" value="GspD/PilQ"/>
</dbReference>
<keyword evidence="8" id="KW-0472">Membrane</keyword>
<feature type="region of interest" description="Disordered" evidence="10">
    <location>
        <begin position="427"/>
        <end position="456"/>
    </location>
</feature>
<dbReference type="Pfam" id="PF00263">
    <property type="entry name" value="Secretin"/>
    <property type="match status" value="1"/>
</dbReference>
<keyword evidence="4" id="KW-1134">Transmembrane beta strand</keyword>
<organism evidence="14">
    <name type="scientific">marine metagenome</name>
    <dbReference type="NCBI Taxonomy" id="408172"/>
    <lineage>
        <taxon>unclassified sequences</taxon>
        <taxon>metagenomes</taxon>
        <taxon>ecological metagenomes</taxon>
    </lineage>
</organism>
<evidence type="ECO:0000259" key="11">
    <source>
        <dbReference type="Pfam" id="PF00263"/>
    </source>
</evidence>
<evidence type="ECO:0000256" key="6">
    <source>
        <dbReference type="ARBA" id="ARBA00022729"/>
    </source>
</evidence>
<feature type="non-terminal residue" evidence="14">
    <location>
        <position position="1"/>
    </location>
</feature>
<dbReference type="GO" id="GO:0015627">
    <property type="term" value="C:type II protein secretion system complex"/>
    <property type="evidence" value="ECO:0007669"/>
    <property type="project" value="InterPro"/>
</dbReference>
<gene>
    <name evidence="14" type="ORF">METZ01_LOCUS148440</name>
</gene>
<dbReference type="InterPro" id="IPR013356">
    <property type="entry name" value="T2SS_GspD"/>
</dbReference>
<accession>A0A382A219</accession>
<dbReference type="NCBIfam" id="TIGR02517">
    <property type="entry name" value="type_II_gspD"/>
    <property type="match status" value="1"/>
</dbReference>
<feature type="region of interest" description="Disordered" evidence="10">
    <location>
        <begin position="90"/>
        <end position="117"/>
    </location>
</feature>
<name>A0A382A219_9ZZZZ</name>
<evidence type="ECO:0000256" key="2">
    <source>
        <dbReference type="ARBA" id="ARBA00006980"/>
    </source>
</evidence>
<evidence type="ECO:0000256" key="5">
    <source>
        <dbReference type="ARBA" id="ARBA00022692"/>
    </source>
</evidence>
<dbReference type="InterPro" id="IPR005644">
    <property type="entry name" value="NolW-like"/>
</dbReference>
<dbReference type="PANTHER" id="PTHR30332">
    <property type="entry name" value="PROBABLE GENERAL SECRETION PATHWAY PROTEIN D"/>
    <property type="match status" value="1"/>
</dbReference>
<dbReference type="GO" id="GO:0009279">
    <property type="term" value="C:cell outer membrane"/>
    <property type="evidence" value="ECO:0007669"/>
    <property type="project" value="UniProtKB-SubCell"/>
</dbReference>
<dbReference type="InterPro" id="IPR038591">
    <property type="entry name" value="NolW-like_sf"/>
</dbReference>
<feature type="domain" description="NolW-like" evidence="12">
    <location>
        <begin position="393"/>
        <end position="503"/>
    </location>
</feature>
<evidence type="ECO:0000256" key="3">
    <source>
        <dbReference type="ARBA" id="ARBA00022448"/>
    </source>
</evidence>
<dbReference type="InterPro" id="IPR050810">
    <property type="entry name" value="Bact_Secretion_Sys_Channel"/>
</dbReference>
<keyword evidence="6" id="KW-0732">Signal</keyword>
<evidence type="ECO:0000313" key="14">
    <source>
        <dbReference type="EMBL" id="SVA95586.1"/>
    </source>
</evidence>
<evidence type="ECO:0000256" key="10">
    <source>
        <dbReference type="SAM" id="MobiDB-lite"/>
    </source>
</evidence>
<evidence type="ECO:0000256" key="7">
    <source>
        <dbReference type="ARBA" id="ARBA00022927"/>
    </source>
</evidence>
<evidence type="ECO:0000256" key="8">
    <source>
        <dbReference type="ARBA" id="ARBA00023136"/>
    </source>
</evidence>
<protein>
    <submittedName>
        <fullName evidence="14">Uncharacterized protein</fullName>
    </submittedName>
</protein>
<sequence>EELIDPGKLEKIPESPRLKKIRIKGDNTPLRKGPGVQYPKFGTATKGDLFDLIRVERGYGKGQTWYLAEDADGGKFFISSQSSTIIREKPEPAVKTAQAQEPVRPEPLARPESDKPEKIELQKRKKASLDQIQTIVKVEPTLPPELKEAKHITLNFEGTELYDVITTFCELLKIDYVIEGNVEGKVTLQTFNKIPVDDLYSVLEQILALNNVAVVKSGNFYRFLQAPDAAKKPMSIHFADDPSIPNKERMIIQIIPLQHISVESMKKIISPLLTTNASFIEIPETHNLMMIEMAYNVKRIIKVVQALDIDKLASSDIQLYKLRNADSEVLVKELEEIFSSMGYKEALGDSLSFLSLTRLNSVLVVNAFDKILPTIEFWVNRLDQPISEGDVSTFVYYVQNGDASALAGLLNGIFQDQGGTTTGTITKASTGSKSTATETKANVSGAKTTTSTSNQPVVQTTDDLNSDFEGEIIILPDPDTNSLIIRTSPRNYPAILALINKLDLFPQQVLIEVLIVDLDIDESTEAGLELAFKGSAGSTTVAGGISSSDTKATNLGDSIGSAAATFLKGGSFFIGDPDKIIAQLQLFASDSKTNVLSNPILVTSDNKAASISITDEIPIEQEAQVPSGGGSVVTSTVEFRSVGIKLDITPKINSDNYITLKISQEISSRGADVGNQPSFNTRLVNTEVVLKDNQVLVMGGLMQTNTTDTVSGVPILKDLPYIGKLFGSESTTLNKTELMIFITPHVISNSEDSEFVTRQFKKRLSNLKPQDFRKS</sequence>
<keyword evidence="5" id="KW-0812">Transmembrane</keyword>
<evidence type="ECO:0000256" key="1">
    <source>
        <dbReference type="ARBA" id="ARBA00004442"/>
    </source>
</evidence>
<dbReference type="Pfam" id="PF03958">
    <property type="entry name" value="Secretin_N"/>
    <property type="match status" value="1"/>
</dbReference>
<keyword evidence="9" id="KW-0998">Cell outer membrane</keyword>
<dbReference type="Gene3D" id="3.30.1370.120">
    <property type="match status" value="3"/>
</dbReference>
<comment type="subcellular location">
    <subcellularLocation>
        <location evidence="1">Cell outer membrane</location>
    </subcellularLocation>
</comment>
<evidence type="ECO:0000256" key="9">
    <source>
        <dbReference type="ARBA" id="ARBA00023237"/>
    </source>
</evidence>
<dbReference type="AlphaFoldDB" id="A0A382A219"/>
<dbReference type="PANTHER" id="PTHR30332:SF25">
    <property type="entry name" value="SECRETIN XPSD"/>
    <property type="match status" value="1"/>
</dbReference>